<sequence length="264" mass="28749">MKRRLLMQPAALVGSCCLAAGLVSTPVSASGLPVLDSVHTVQNVLTQLHNGSLNLAEFQQQALRWAQQSAYNTSQLQHIVKQLIGVRRFGNLGELSRPEFEERAIDADLESRCGNSQSGISGVIAGVMGRMSGASNDSKAWQAELCARQVMAQNLRFNATVSLLQRLKQRSGQLEQLQSARDGVGDRPGELAGNDNDIARFMASTAQDLQEWQATMSAYDLYLQDLTELQKMATRTQLQGRNPIIGGLVQSAALKLALEKASRR</sequence>
<protein>
    <submittedName>
        <fullName evidence="2">Uncharacterized protein</fullName>
    </submittedName>
</protein>
<gene>
    <name evidence="2" type="ORF">V3390_09515</name>
</gene>
<comment type="caution">
    <text evidence="2">The sequence shown here is derived from an EMBL/GenBank/DDBJ whole genome shotgun (WGS) entry which is preliminary data.</text>
</comment>
<evidence type="ECO:0000313" key="2">
    <source>
        <dbReference type="EMBL" id="MEF2156457.1"/>
    </source>
</evidence>
<name>A0ABU7V3P7_9GAMM</name>
<evidence type="ECO:0000256" key="1">
    <source>
        <dbReference type="SAM" id="SignalP"/>
    </source>
</evidence>
<proteinExistence type="predicted"/>
<keyword evidence="3" id="KW-1185">Reference proteome</keyword>
<dbReference type="EMBL" id="JAZHBO010000002">
    <property type="protein sequence ID" value="MEF2156457.1"/>
    <property type="molecule type" value="Genomic_DNA"/>
</dbReference>
<evidence type="ECO:0000313" key="3">
    <source>
        <dbReference type="Proteomes" id="UP001356170"/>
    </source>
</evidence>
<dbReference type="PROSITE" id="PS51257">
    <property type="entry name" value="PROKAR_LIPOPROTEIN"/>
    <property type="match status" value="1"/>
</dbReference>
<keyword evidence="1" id="KW-0732">Signal</keyword>
<organism evidence="2 3">
    <name type="scientific">Aquilutibacter rugosus</name>
    <dbReference type="NCBI Taxonomy" id="3115820"/>
    <lineage>
        <taxon>Bacteria</taxon>
        <taxon>Pseudomonadati</taxon>
        <taxon>Pseudomonadota</taxon>
        <taxon>Gammaproteobacteria</taxon>
        <taxon>Lysobacterales</taxon>
        <taxon>Lysobacteraceae</taxon>
        <taxon>Aquilutibacter</taxon>
    </lineage>
</organism>
<dbReference type="RefSeq" id="WP_331704248.1">
    <property type="nucleotide sequence ID" value="NZ_JAZHBO010000002.1"/>
</dbReference>
<feature type="signal peptide" evidence="1">
    <location>
        <begin position="1"/>
        <end position="29"/>
    </location>
</feature>
<feature type="chain" id="PRO_5045412732" evidence="1">
    <location>
        <begin position="30"/>
        <end position="264"/>
    </location>
</feature>
<accession>A0ABU7V3P7</accession>
<reference evidence="2 3" key="1">
    <citation type="submission" date="2024-01" db="EMBL/GenBank/DDBJ databases">
        <title>Novel species of the genus Luteimonas isolated from rivers.</title>
        <authorList>
            <person name="Lu H."/>
        </authorList>
    </citation>
    <scope>NUCLEOTIDE SEQUENCE [LARGE SCALE GENOMIC DNA]</scope>
    <source>
        <strain evidence="2 3">FXH3W</strain>
    </source>
</reference>
<dbReference type="Proteomes" id="UP001356170">
    <property type="component" value="Unassembled WGS sequence"/>
</dbReference>